<dbReference type="Pfam" id="PF00474">
    <property type="entry name" value="SSF"/>
    <property type="match status" value="1"/>
</dbReference>
<feature type="transmembrane region" description="Helical" evidence="12">
    <location>
        <begin position="48"/>
        <end position="69"/>
    </location>
</feature>
<dbReference type="STRING" id="1736674.APS56_06350"/>
<keyword evidence="6 12" id="KW-1133">Transmembrane helix</keyword>
<dbReference type="GO" id="GO:0005886">
    <property type="term" value="C:plasma membrane"/>
    <property type="evidence" value="ECO:0007669"/>
    <property type="project" value="UniProtKB-SubCell"/>
</dbReference>
<feature type="transmembrane region" description="Helical" evidence="12">
    <location>
        <begin position="308"/>
        <end position="328"/>
    </location>
</feature>
<dbReference type="CDD" id="cd11477">
    <property type="entry name" value="SLC5sbd_u1"/>
    <property type="match status" value="1"/>
</dbReference>
<feature type="transmembrane region" description="Helical" evidence="12">
    <location>
        <begin position="270"/>
        <end position="296"/>
    </location>
</feature>
<comment type="similarity">
    <text evidence="2 11">Belongs to the sodium:solute symporter (SSF) (TC 2.A.21) family.</text>
</comment>
<keyword evidence="3" id="KW-0813">Transport</keyword>
<feature type="transmembrane region" description="Helical" evidence="12">
    <location>
        <begin position="368"/>
        <end position="387"/>
    </location>
</feature>
<dbReference type="Gene3D" id="1.20.1730.10">
    <property type="entry name" value="Sodium/glucose cotransporter"/>
    <property type="match status" value="1"/>
</dbReference>
<dbReference type="InterPro" id="IPR051163">
    <property type="entry name" value="Sodium:Solute_Symporter_SSF"/>
</dbReference>
<evidence type="ECO:0000256" key="4">
    <source>
        <dbReference type="ARBA" id="ARBA00022475"/>
    </source>
</evidence>
<feature type="transmembrane region" description="Helical" evidence="12">
    <location>
        <begin position="426"/>
        <end position="445"/>
    </location>
</feature>
<dbReference type="GO" id="GO:0006814">
    <property type="term" value="P:sodium ion transport"/>
    <property type="evidence" value="ECO:0007669"/>
    <property type="project" value="UniProtKB-KW"/>
</dbReference>
<evidence type="ECO:0000256" key="7">
    <source>
        <dbReference type="ARBA" id="ARBA00023053"/>
    </source>
</evidence>
<evidence type="ECO:0000256" key="8">
    <source>
        <dbReference type="ARBA" id="ARBA00023065"/>
    </source>
</evidence>
<dbReference type="PATRIC" id="fig|1736674.3.peg.1297"/>
<evidence type="ECO:0000256" key="2">
    <source>
        <dbReference type="ARBA" id="ARBA00006434"/>
    </source>
</evidence>
<dbReference type="EMBL" id="CP012898">
    <property type="protein sequence ID" value="ALJ04767.1"/>
    <property type="molecule type" value="Genomic_DNA"/>
</dbReference>
<feature type="transmembrane region" description="Helical" evidence="12">
    <location>
        <begin position="125"/>
        <end position="149"/>
    </location>
</feature>
<evidence type="ECO:0000256" key="12">
    <source>
        <dbReference type="SAM" id="Phobius"/>
    </source>
</evidence>
<keyword evidence="10" id="KW-0739">Sodium transport</keyword>
<evidence type="ECO:0000256" key="10">
    <source>
        <dbReference type="ARBA" id="ARBA00023201"/>
    </source>
</evidence>
<gene>
    <name evidence="13" type="ORF">APS56_06350</name>
</gene>
<keyword evidence="5 12" id="KW-0812">Transmembrane</keyword>
<evidence type="ECO:0000256" key="9">
    <source>
        <dbReference type="ARBA" id="ARBA00023136"/>
    </source>
</evidence>
<feature type="transmembrane region" description="Helical" evidence="12">
    <location>
        <begin position="155"/>
        <end position="178"/>
    </location>
</feature>
<evidence type="ECO:0000313" key="13">
    <source>
        <dbReference type="EMBL" id="ALJ04767.1"/>
    </source>
</evidence>
<evidence type="ECO:0000313" key="14">
    <source>
        <dbReference type="Proteomes" id="UP000057981"/>
    </source>
</evidence>
<dbReference type="PROSITE" id="PS50283">
    <property type="entry name" value="NA_SOLUT_SYMP_3"/>
    <property type="match status" value="1"/>
</dbReference>
<keyword evidence="8" id="KW-0406">Ion transport</keyword>
<sequence length="495" mass="54298">MTLQLLDWIVIIVFFLIMVVIGVWAHYKNKDSDDYFTAGGNLPWWLSGISHHVSGYSGAVFVAYAGLAYTHGVSIYVWWAMTVGISILVTINIFPVRWVRLRKKIGIQSPLEYLSIRYGIKTQQVIAWSGVILKLFDVAAKWAAIAILLKVFTGIPILYGVLFSGGVSIVYITIGGLWAVTVSDFIQFIVQIGAGIAMFFAAASKLGGLDSVFTIWNQLPAKNSEPFAEPYTVGFALAFLFINMLSYNGGTWNLATKYISSPNELNTKRAAILSGVLYLIWPLILFFPMWAAPILLPNLENPTESYGLLTITLLPKGMIGLVLASMFATTMSMTSSDANTISAVITRDILPLHFKRLKVSSSTNPLIVARKVTFIFIFFTILIATQYESFGGILGLIVAWFAALVGPIAVPMLLGMLPLFKKSGSTAALVSIFGGLISFALIKIFSLSLPFALEISLPLIVSVFLYILLGFINRKTIVSPEVLKLLEAIDEKSEN</sequence>
<dbReference type="PANTHER" id="PTHR42985">
    <property type="entry name" value="SODIUM-COUPLED MONOCARBOXYLATE TRANSPORTER"/>
    <property type="match status" value="1"/>
</dbReference>
<feature type="transmembrane region" description="Helical" evidence="12">
    <location>
        <begin position="185"/>
        <end position="203"/>
    </location>
</feature>
<dbReference type="InterPro" id="IPR001734">
    <property type="entry name" value="Na/solute_symporter"/>
</dbReference>
<proteinExistence type="inferred from homology"/>
<protein>
    <submittedName>
        <fullName evidence="13">Na+:solute symporter</fullName>
    </submittedName>
</protein>
<dbReference type="RefSeq" id="WP_054726163.1">
    <property type="nucleotide sequence ID" value="NZ_CP012898.1"/>
</dbReference>
<evidence type="ECO:0000256" key="5">
    <source>
        <dbReference type="ARBA" id="ARBA00022692"/>
    </source>
</evidence>
<comment type="subcellular location">
    <subcellularLocation>
        <location evidence="1">Cell membrane</location>
        <topology evidence="1">Multi-pass membrane protein</topology>
    </subcellularLocation>
</comment>
<dbReference type="OrthoDB" id="9761931at2"/>
<keyword evidence="7" id="KW-0915">Sodium</keyword>
<keyword evidence="14" id="KW-1185">Reference proteome</keyword>
<accession>A0A0P0D7S0</accession>
<feature type="transmembrane region" description="Helical" evidence="12">
    <location>
        <begin position="451"/>
        <end position="472"/>
    </location>
</feature>
<feature type="transmembrane region" description="Helical" evidence="12">
    <location>
        <begin position="6"/>
        <end position="27"/>
    </location>
</feature>
<evidence type="ECO:0000256" key="1">
    <source>
        <dbReference type="ARBA" id="ARBA00004651"/>
    </source>
</evidence>
<evidence type="ECO:0000256" key="3">
    <source>
        <dbReference type="ARBA" id="ARBA00022448"/>
    </source>
</evidence>
<organism evidence="13 14">
    <name type="scientific">Pseudalgibacter alginicilyticus</name>
    <dbReference type="NCBI Taxonomy" id="1736674"/>
    <lineage>
        <taxon>Bacteria</taxon>
        <taxon>Pseudomonadati</taxon>
        <taxon>Bacteroidota</taxon>
        <taxon>Flavobacteriia</taxon>
        <taxon>Flavobacteriales</taxon>
        <taxon>Flavobacteriaceae</taxon>
        <taxon>Pseudalgibacter</taxon>
    </lineage>
</organism>
<evidence type="ECO:0000256" key="6">
    <source>
        <dbReference type="ARBA" id="ARBA00022989"/>
    </source>
</evidence>
<keyword evidence="4" id="KW-1003">Cell membrane</keyword>
<feature type="transmembrane region" description="Helical" evidence="12">
    <location>
        <begin position="75"/>
        <end position="94"/>
    </location>
</feature>
<dbReference type="GO" id="GO:0015293">
    <property type="term" value="F:symporter activity"/>
    <property type="evidence" value="ECO:0007669"/>
    <property type="project" value="TreeGrafter"/>
</dbReference>
<evidence type="ECO:0000256" key="11">
    <source>
        <dbReference type="RuleBase" id="RU362091"/>
    </source>
</evidence>
<keyword evidence="9 12" id="KW-0472">Membrane</keyword>
<dbReference type="PANTHER" id="PTHR42985:SF40">
    <property type="entry name" value="LD47995P-RELATED"/>
    <property type="match status" value="1"/>
</dbReference>
<reference evidence="13 14" key="1">
    <citation type="submission" date="2015-10" db="EMBL/GenBank/DDBJ databases">
        <authorList>
            <person name="Gilbert D.G."/>
        </authorList>
    </citation>
    <scope>NUCLEOTIDE SEQUENCE [LARGE SCALE GENOMIC DNA]</scope>
    <source>
        <strain evidence="14">HZ-22</strain>
    </source>
</reference>
<dbReference type="InterPro" id="IPR038377">
    <property type="entry name" value="Na/Glc_symporter_sf"/>
</dbReference>
<dbReference type="AlphaFoldDB" id="A0A0P0D7S0"/>
<dbReference type="KEGG" id="ahz:APS56_06350"/>
<dbReference type="Proteomes" id="UP000057981">
    <property type="component" value="Chromosome"/>
</dbReference>
<feature type="transmembrane region" description="Helical" evidence="12">
    <location>
        <begin position="231"/>
        <end position="249"/>
    </location>
</feature>
<feature type="transmembrane region" description="Helical" evidence="12">
    <location>
        <begin position="393"/>
        <end position="414"/>
    </location>
</feature>
<name>A0A0P0D7S0_9FLAO</name>